<dbReference type="RefSeq" id="WP_129443631.1">
    <property type="nucleotide sequence ID" value="NZ_CP035492.1"/>
</dbReference>
<accession>A0A4P6EYG6</accession>
<proteinExistence type="predicted"/>
<evidence type="ECO:0000313" key="1">
    <source>
        <dbReference type="EMBL" id="QAY68142.1"/>
    </source>
</evidence>
<reference evidence="1 2" key="1">
    <citation type="submission" date="2019-01" db="EMBL/GenBank/DDBJ databases">
        <title>Genome sequencing of strain FW100M-2.</title>
        <authorList>
            <person name="Heo J."/>
            <person name="Kim S.-J."/>
            <person name="Kim J.-S."/>
            <person name="Hong S.-B."/>
            <person name="Kwon S.-W."/>
        </authorList>
    </citation>
    <scope>NUCLEOTIDE SEQUENCE [LARGE SCALE GENOMIC DNA]</scope>
    <source>
        <strain evidence="1 2">FW100M-2</strain>
    </source>
</reference>
<dbReference type="EMBL" id="CP035492">
    <property type="protein sequence ID" value="QAY68142.1"/>
    <property type="molecule type" value="Genomic_DNA"/>
</dbReference>
<gene>
    <name evidence="1" type="ORF">ET464_18955</name>
</gene>
<organism evidence="1 2">
    <name type="scientific">Paenibacillus protaetiae</name>
    <dbReference type="NCBI Taxonomy" id="2509456"/>
    <lineage>
        <taxon>Bacteria</taxon>
        <taxon>Bacillati</taxon>
        <taxon>Bacillota</taxon>
        <taxon>Bacilli</taxon>
        <taxon>Bacillales</taxon>
        <taxon>Paenibacillaceae</taxon>
        <taxon>Paenibacillus</taxon>
    </lineage>
</organism>
<keyword evidence="2" id="KW-1185">Reference proteome</keyword>
<dbReference type="OrthoDB" id="2382373at2"/>
<evidence type="ECO:0008006" key="3">
    <source>
        <dbReference type="Google" id="ProtNLM"/>
    </source>
</evidence>
<dbReference type="KEGG" id="pprt:ET464_18955"/>
<dbReference type="Proteomes" id="UP000293568">
    <property type="component" value="Chromosome"/>
</dbReference>
<sequence>MVDIVRSRAFTRLKFSYGLKAELRLADDQGILLTDASAAVIVMHMNPDGLGFLSGLRLPVHRGYLVDLRFSIGGVLLQVWGKLTSRKTADNQYEYMMDFHPPYKLRPLLVRILNQELLRQNPADYKIHSIYRRLNEYRMRTDQKAD</sequence>
<name>A0A4P6EYG6_9BACL</name>
<dbReference type="AlphaFoldDB" id="A0A4P6EYG6"/>
<protein>
    <recommendedName>
        <fullName evidence="3">PilZ domain-containing protein</fullName>
    </recommendedName>
</protein>
<evidence type="ECO:0000313" key="2">
    <source>
        <dbReference type="Proteomes" id="UP000293568"/>
    </source>
</evidence>